<keyword evidence="2" id="KW-1185">Reference proteome</keyword>
<dbReference type="Proteomes" id="UP000078492">
    <property type="component" value="Unassembled WGS sequence"/>
</dbReference>
<dbReference type="AlphaFoldDB" id="A0A151J3T8"/>
<dbReference type="EMBL" id="KQ980278">
    <property type="protein sequence ID" value="KYN16987.1"/>
    <property type="molecule type" value="Genomic_DNA"/>
</dbReference>
<name>A0A151J3T8_9HYME</name>
<proteinExistence type="predicted"/>
<evidence type="ECO:0000313" key="2">
    <source>
        <dbReference type="Proteomes" id="UP000078492"/>
    </source>
</evidence>
<reference evidence="1 2" key="1">
    <citation type="submission" date="2015-09" db="EMBL/GenBank/DDBJ databases">
        <title>Trachymyrmex cornetzi WGS genome.</title>
        <authorList>
            <person name="Nygaard S."/>
            <person name="Hu H."/>
            <person name="Boomsma J."/>
            <person name="Zhang G."/>
        </authorList>
    </citation>
    <scope>NUCLEOTIDE SEQUENCE [LARGE SCALE GENOMIC DNA]</scope>
    <source>
        <strain evidence="1">Tcor2-1</strain>
        <tissue evidence="1">Whole body</tissue>
    </source>
</reference>
<organism evidence="1 2">
    <name type="scientific">Trachymyrmex cornetzi</name>
    <dbReference type="NCBI Taxonomy" id="471704"/>
    <lineage>
        <taxon>Eukaryota</taxon>
        <taxon>Metazoa</taxon>
        <taxon>Ecdysozoa</taxon>
        <taxon>Arthropoda</taxon>
        <taxon>Hexapoda</taxon>
        <taxon>Insecta</taxon>
        <taxon>Pterygota</taxon>
        <taxon>Neoptera</taxon>
        <taxon>Endopterygota</taxon>
        <taxon>Hymenoptera</taxon>
        <taxon>Apocrita</taxon>
        <taxon>Aculeata</taxon>
        <taxon>Formicoidea</taxon>
        <taxon>Formicidae</taxon>
        <taxon>Myrmicinae</taxon>
        <taxon>Trachymyrmex</taxon>
    </lineage>
</organism>
<gene>
    <name evidence="1" type="ORF">ALC57_10759</name>
</gene>
<protein>
    <submittedName>
        <fullName evidence="1">Uncharacterized protein</fullName>
    </submittedName>
</protein>
<evidence type="ECO:0000313" key="1">
    <source>
        <dbReference type="EMBL" id="KYN16987.1"/>
    </source>
</evidence>
<sequence length="127" mass="14128">MRDAFRIVMRAPLVFLSAGSSLKKINEKSIRSIDGACHKLMSLGRIILLNGKKKEKNNPLNIFYLFNFISTVLFLRRHQPGGSMTRSARRGRVQASRRIMQNGAGLPVAAPTCTDRSIYRTGGPPRG</sequence>
<accession>A0A151J3T8</accession>